<dbReference type="GO" id="GO:0043565">
    <property type="term" value="F:sequence-specific DNA binding"/>
    <property type="evidence" value="ECO:0007669"/>
    <property type="project" value="InterPro"/>
</dbReference>
<evidence type="ECO:0000256" key="1">
    <source>
        <dbReference type="ARBA" id="ARBA00006403"/>
    </source>
</evidence>
<dbReference type="GO" id="GO:0003700">
    <property type="term" value="F:DNA-binding transcription factor activity"/>
    <property type="evidence" value="ECO:0007669"/>
    <property type="project" value="InterPro"/>
</dbReference>
<reference evidence="5" key="1">
    <citation type="submission" date="2025-08" db="UniProtKB">
        <authorList>
            <consortium name="Ensembl"/>
        </authorList>
    </citation>
    <scope>IDENTIFICATION</scope>
</reference>
<dbReference type="InterPro" id="IPR036388">
    <property type="entry name" value="WH-like_DNA-bd_sf"/>
</dbReference>
<keyword evidence="6" id="KW-1185">Reference proteome</keyword>
<feature type="region of interest" description="Disordered" evidence="3">
    <location>
        <begin position="30"/>
        <end position="65"/>
    </location>
</feature>
<proteinExistence type="inferred from homology"/>
<keyword evidence="2" id="KW-0238">DNA-binding</keyword>
<reference evidence="5" key="2">
    <citation type="submission" date="2025-09" db="UniProtKB">
        <authorList>
            <consortium name="Ensembl"/>
        </authorList>
    </citation>
    <scope>IDENTIFICATION</scope>
</reference>
<evidence type="ECO:0000256" key="2">
    <source>
        <dbReference type="ARBA" id="ARBA00023125"/>
    </source>
</evidence>
<feature type="domain" description="HSF-type DNA-binding" evidence="4">
    <location>
        <begin position="76"/>
        <end position="117"/>
    </location>
</feature>
<evidence type="ECO:0000259" key="4">
    <source>
        <dbReference type="Pfam" id="PF00447"/>
    </source>
</evidence>
<organism evidence="5 6">
    <name type="scientific">Dromaius novaehollandiae</name>
    <name type="common">Emu</name>
    <dbReference type="NCBI Taxonomy" id="8790"/>
    <lineage>
        <taxon>Eukaryota</taxon>
        <taxon>Metazoa</taxon>
        <taxon>Chordata</taxon>
        <taxon>Craniata</taxon>
        <taxon>Vertebrata</taxon>
        <taxon>Euteleostomi</taxon>
        <taxon>Archelosauria</taxon>
        <taxon>Archosauria</taxon>
        <taxon>Dinosauria</taxon>
        <taxon>Saurischia</taxon>
        <taxon>Theropoda</taxon>
        <taxon>Coelurosauria</taxon>
        <taxon>Aves</taxon>
        <taxon>Palaeognathae</taxon>
        <taxon>Casuariiformes</taxon>
        <taxon>Dromaiidae</taxon>
        <taxon>Dromaius</taxon>
    </lineage>
</organism>
<gene>
    <name evidence="5" type="primary">LOC112986032</name>
</gene>
<dbReference type="Ensembl" id="ENSDNVT00000000596.1">
    <property type="protein sequence ID" value="ENSDNVP00000000476.1"/>
    <property type="gene ID" value="ENSDNVG00000000361.1"/>
</dbReference>
<evidence type="ECO:0000256" key="3">
    <source>
        <dbReference type="SAM" id="MobiDB-lite"/>
    </source>
</evidence>
<dbReference type="Proteomes" id="UP000694423">
    <property type="component" value="Unplaced"/>
</dbReference>
<evidence type="ECO:0000313" key="6">
    <source>
        <dbReference type="Proteomes" id="UP000694423"/>
    </source>
</evidence>
<name>A0A8C4IVU8_DRONO</name>
<protein>
    <submittedName>
        <fullName evidence="5">Heat shock factor protein 2-like</fullName>
    </submittedName>
</protein>
<sequence length="415" mass="46249">MSDFLSFAGGALPSVRARVYGAGGRQGAVTCGGAGSGQRARHEAGRRGGRAPVPQQDLGAGGGSPNQRVHLLERDGFHKVMQYESGSAKQEQYGSGKYQHPFFRKGQEELLSRIKRKVPLPRIENGKIDPEEIHKMLAIIHQVQGKQDVIDSTLESLKRENKALWKEVLDLKRKQIQHRQLYEATAENQCDRTGSRNKSEVSINDLEGDQLRVQADTSRMWTRVAENCSKNFCISGTSLDSIKKEEGRTDAASDFVWISKADIKLEPFDTSVSVVSRLGSSLAECSGKIHPSDTDWVLEHHNRSCEIQEHLESAQATDNSGLDTEAEDYNSTCSDSGHIEKRRKMNHFGIQKTEQHLYQMHNDSIKLTEGVLALEEKSLRKLSEISSILSTLASYIMNTEKSQRLSQLQGELTES</sequence>
<comment type="similarity">
    <text evidence="1">Belongs to the HSF family.</text>
</comment>
<dbReference type="InterPro" id="IPR000232">
    <property type="entry name" value="HSF_DNA-bd"/>
</dbReference>
<dbReference type="AlphaFoldDB" id="A0A8C4IVU8"/>
<dbReference type="Pfam" id="PF00447">
    <property type="entry name" value="HSF_DNA-bind"/>
    <property type="match status" value="1"/>
</dbReference>
<evidence type="ECO:0000313" key="5">
    <source>
        <dbReference type="Ensembl" id="ENSDNVP00000000476.1"/>
    </source>
</evidence>
<accession>A0A8C4IVU8</accession>
<dbReference type="Gene3D" id="1.10.10.10">
    <property type="entry name" value="Winged helix-like DNA-binding domain superfamily/Winged helix DNA-binding domain"/>
    <property type="match status" value="1"/>
</dbReference>